<organism evidence="3 4">
    <name type="scientific">Phytophthora boehmeriae</name>
    <dbReference type="NCBI Taxonomy" id="109152"/>
    <lineage>
        <taxon>Eukaryota</taxon>
        <taxon>Sar</taxon>
        <taxon>Stramenopiles</taxon>
        <taxon>Oomycota</taxon>
        <taxon>Peronosporomycetes</taxon>
        <taxon>Peronosporales</taxon>
        <taxon>Peronosporaceae</taxon>
        <taxon>Phytophthora</taxon>
    </lineage>
</organism>
<reference evidence="3" key="1">
    <citation type="submission" date="2021-02" db="EMBL/GenBank/DDBJ databases">
        <authorList>
            <person name="Palmer J.M."/>
        </authorList>
    </citation>
    <scope>NUCLEOTIDE SEQUENCE</scope>
    <source>
        <strain evidence="3">SCRP23</strain>
    </source>
</reference>
<protein>
    <recommendedName>
        <fullName evidence="2">C2 domain-containing protein</fullName>
    </recommendedName>
</protein>
<accession>A0A8T1VRQ3</accession>
<dbReference type="SMART" id="SM00128">
    <property type="entry name" value="IPPc"/>
    <property type="match status" value="1"/>
</dbReference>
<comment type="caution">
    <text evidence="3">The sequence shown here is derived from an EMBL/GenBank/DDBJ whole genome shotgun (WGS) entry which is preliminary data.</text>
</comment>
<dbReference type="InterPro" id="IPR000008">
    <property type="entry name" value="C2_dom"/>
</dbReference>
<feature type="region of interest" description="Disordered" evidence="1">
    <location>
        <begin position="65"/>
        <end position="139"/>
    </location>
</feature>
<keyword evidence="4" id="KW-1185">Reference proteome</keyword>
<gene>
    <name evidence="3" type="ORF">PHYBOEH_010394</name>
</gene>
<dbReference type="CDD" id="cd00030">
    <property type="entry name" value="C2"/>
    <property type="match status" value="1"/>
</dbReference>
<dbReference type="Pfam" id="PF22669">
    <property type="entry name" value="Exo_endo_phos2"/>
    <property type="match status" value="1"/>
</dbReference>
<feature type="compositionally biased region" description="Basic and acidic residues" evidence="1">
    <location>
        <begin position="107"/>
        <end position="119"/>
    </location>
</feature>
<dbReference type="EMBL" id="JAGDFL010000705">
    <property type="protein sequence ID" value="KAG7382660.1"/>
    <property type="molecule type" value="Genomic_DNA"/>
</dbReference>
<dbReference type="OrthoDB" id="62798at2759"/>
<evidence type="ECO:0000313" key="4">
    <source>
        <dbReference type="Proteomes" id="UP000693981"/>
    </source>
</evidence>
<feature type="compositionally biased region" description="Acidic residues" evidence="1">
    <location>
        <begin position="86"/>
        <end position="106"/>
    </location>
</feature>
<dbReference type="PROSITE" id="PS50004">
    <property type="entry name" value="C2"/>
    <property type="match status" value="1"/>
</dbReference>
<dbReference type="FunFam" id="2.60.40.150:FF:000526">
    <property type="entry name" value="Uncharacterized protein"/>
    <property type="match status" value="1"/>
</dbReference>
<feature type="compositionally biased region" description="Low complexity" evidence="1">
    <location>
        <begin position="129"/>
        <end position="139"/>
    </location>
</feature>
<dbReference type="AlphaFoldDB" id="A0A8T1VRQ3"/>
<dbReference type="PANTHER" id="PTHR11200:SF275">
    <property type="entry name" value="LD06095P"/>
    <property type="match status" value="1"/>
</dbReference>
<feature type="domain" description="C2" evidence="2">
    <location>
        <begin position="442"/>
        <end position="573"/>
    </location>
</feature>
<dbReference type="Proteomes" id="UP000693981">
    <property type="component" value="Unassembled WGS sequence"/>
</dbReference>
<proteinExistence type="predicted"/>
<dbReference type="PANTHER" id="PTHR11200">
    <property type="entry name" value="INOSITOL 5-PHOSPHATASE"/>
    <property type="match status" value="1"/>
</dbReference>
<dbReference type="GO" id="GO:0046856">
    <property type="term" value="P:phosphatidylinositol dephosphorylation"/>
    <property type="evidence" value="ECO:0007669"/>
    <property type="project" value="InterPro"/>
</dbReference>
<sequence length="621" mass="69230">MKAGAPLKVLIASWNVGNTMPPKNPKLLEEWIPEGGGDFDVIAIGLQESTYKSKEKDLENLVKADSRNSSYRKVGDDEFTTGSDTDFIDIDEGDYDEDDDDEEEDRSEGKADDSEDKVSSRSASQKYLSSTEESNNASNEVLRAGRGVAPLSGSVQGETGTTKSPDVIVKRSRTKKSMRKMKKIVRQLSSKSDALDYPFNRQIYMHLGESYALVGKVDLMEMRLFVYAHERNNVTDVEKLAIPTGLGSVIGNKGGLIFKCVVENTSLCFASCHLAAHQDQKFLDKRNHDCATILGTHFGQKNITIDHQFDHCFWFGDLNYRVDLSYTAPCKRDHEKHCAEVMTLVRAKKWAELNQNDQLKHQLDEKKALTGWELPPALFPPTFKRVRHSLEEYLLERVPSYCDRVLYKSLPGLQGNLKLQRFSCIESIATSDHKPVAATFQVVRTPPIGVCSVDKTTLVEITELAGINLLGLDMAGSSDPYVKFYSTPSHAVQVDTSGSHPTTSTISKTCSPKWRNDQVPKLHILYDHERDVKRVHLTLVIMDYDATSKDDLMGVASLSLDKYFLARPRFLPFEIPVTLHGKGAGTLTGKIRVTLPHQIALCEPDAGQNLIRVAGCHCTLS</sequence>
<evidence type="ECO:0000313" key="3">
    <source>
        <dbReference type="EMBL" id="KAG7382660.1"/>
    </source>
</evidence>
<name>A0A8T1VRQ3_9STRA</name>
<evidence type="ECO:0000259" key="2">
    <source>
        <dbReference type="PROSITE" id="PS50004"/>
    </source>
</evidence>
<dbReference type="SMART" id="SM00239">
    <property type="entry name" value="C2"/>
    <property type="match status" value="1"/>
</dbReference>
<evidence type="ECO:0000256" key="1">
    <source>
        <dbReference type="SAM" id="MobiDB-lite"/>
    </source>
</evidence>
<dbReference type="GO" id="GO:0004439">
    <property type="term" value="F:phosphatidylinositol-4,5-bisphosphate 5-phosphatase activity"/>
    <property type="evidence" value="ECO:0007669"/>
    <property type="project" value="TreeGrafter"/>
</dbReference>
<dbReference type="Pfam" id="PF00168">
    <property type="entry name" value="C2"/>
    <property type="match status" value="1"/>
</dbReference>
<dbReference type="InterPro" id="IPR000300">
    <property type="entry name" value="IPPc"/>
</dbReference>
<dbReference type="InterPro" id="IPR046985">
    <property type="entry name" value="IP5"/>
</dbReference>